<dbReference type="Pfam" id="PF13280">
    <property type="entry name" value="WYL"/>
    <property type="match status" value="1"/>
</dbReference>
<evidence type="ECO:0000313" key="2">
    <source>
        <dbReference type="EMBL" id="PSB58761.1"/>
    </source>
</evidence>
<dbReference type="InterPro" id="IPR023816">
    <property type="entry name" value="CRISPR-assoc_CYA0889"/>
</dbReference>
<comment type="caution">
    <text evidence="2">The sequence shown here is derived from an EMBL/GenBank/DDBJ whole genome shotgun (WGS) entry which is preliminary data.</text>
</comment>
<organism evidence="2 3">
    <name type="scientific">Chamaesiphon polymorphus CCALA 037</name>
    <dbReference type="NCBI Taxonomy" id="2107692"/>
    <lineage>
        <taxon>Bacteria</taxon>
        <taxon>Bacillati</taxon>
        <taxon>Cyanobacteriota</taxon>
        <taxon>Cyanophyceae</taxon>
        <taxon>Gomontiellales</taxon>
        <taxon>Chamaesiphonaceae</taxon>
        <taxon>Chamaesiphon</taxon>
    </lineage>
</organism>
<gene>
    <name evidence="2" type="ORF">C7B77_03455</name>
</gene>
<reference evidence="2 3" key="1">
    <citation type="submission" date="2018-03" db="EMBL/GenBank/DDBJ databases">
        <title>The ancient ancestry and fast evolution of plastids.</title>
        <authorList>
            <person name="Moore K.R."/>
            <person name="Magnabosco C."/>
            <person name="Momper L."/>
            <person name="Gold D.A."/>
            <person name="Bosak T."/>
            <person name="Fournier G.P."/>
        </authorList>
    </citation>
    <scope>NUCLEOTIDE SEQUENCE [LARGE SCALE GENOMIC DNA]</scope>
    <source>
        <strain evidence="2 3">CCALA 037</strain>
    </source>
</reference>
<accession>A0A2T1GLK5</accession>
<dbReference type="AlphaFoldDB" id="A0A2T1GLK5"/>
<evidence type="ECO:0000313" key="3">
    <source>
        <dbReference type="Proteomes" id="UP000238937"/>
    </source>
</evidence>
<protein>
    <submittedName>
        <fullName evidence="2">TIGR03985 family CRISPR-associated protein</fullName>
    </submittedName>
</protein>
<dbReference type="RefSeq" id="WP_106300350.1">
    <property type="nucleotide sequence ID" value="NZ_PVWO01000024.1"/>
</dbReference>
<keyword evidence="3" id="KW-1185">Reference proteome</keyword>
<dbReference type="EMBL" id="PVWO01000024">
    <property type="protein sequence ID" value="PSB58761.1"/>
    <property type="molecule type" value="Genomic_DNA"/>
</dbReference>
<feature type="domain" description="WYL" evidence="1">
    <location>
        <begin position="249"/>
        <end position="307"/>
    </location>
</feature>
<evidence type="ECO:0000259" key="1">
    <source>
        <dbReference type="Pfam" id="PF13280"/>
    </source>
</evidence>
<name>A0A2T1GLK5_9CYAN</name>
<dbReference type="Proteomes" id="UP000238937">
    <property type="component" value="Unassembled WGS sequence"/>
</dbReference>
<dbReference type="NCBIfam" id="TIGR03985">
    <property type="entry name" value="TIGR03985 family CRISPR-associated protein"/>
    <property type="match status" value="1"/>
</dbReference>
<proteinExistence type="predicted"/>
<dbReference type="OrthoDB" id="503572at2"/>
<sequence length="464" mass="55133">MPEFNYLPSISVLQALVGVSLADSLANVNKAVRLWYSLRELANEFDAVEFTDGEWRKHLYKSPNNNRDKKPTEVDGCNCTKTIKDILFDFQPDLKWQEWKESFIKFYLDININHRTQENLENFLNQLESDRPLYVTGKTLLNDLNKLVNRGYLEVIDSRFKLVDEFPLLPTSMPASGESSGINKSDEAEIYVDLPVDFRSFTDLFWQQQNDIQRFYLHADYHILDEAERRIAEYRRKLREIWQKGSGVPCRLTYQSSSQKQIYTAIIYPVCIYYYQRSFYLCAFGCAEDKTESNWYNYRLDRICSLECLDWEDNAIPPSLIEKCRDVGDDELIDDIELGIETAYGFDIERPNRLMLLRFDRDFHDRYIKNTWRHNTFKLVDRDKIDEVLNKSGLDKSDRALIEIRIKSYAQDAYYTMNYRVGDNSVIMRLRAWCPNVEVLFPLDLRQRMRDDMQKTWELYSEDE</sequence>
<dbReference type="InterPro" id="IPR026881">
    <property type="entry name" value="WYL_dom"/>
</dbReference>